<dbReference type="WBParaSite" id="SBAD_0000798601-mRNA-1">
    <property type="protein sequence ID" value="SBAD_0000798601-mRNA-1"/>
    <property type="gene ID" value="SBAD_0000798601"/>
</dbReference>
<gene>
    <name evidence="3" type="ORF">SBAD_LOCUS7695</name>
</gene>
<keyword evidence="2" id="KW-0472">Membrane</keyword>
<keyword evidence="4" id="KW-1185">Reference proteome</keyword>
<dbReference type="EMBL" id="UZAM01010857">
    <property type="protein sequence ID" value="VDP13957.1"/>
    <property type="molecule type" value="Genomic_DNA"/>
</dbReference>
<evidence type="ECO:0000256" key="1">
    <source>
        <dbReference type="SAM" id="MobiDB-lite"/>
    </source>
</evidence>
<keyword evidence="2" id="KW-0812">Transmembrane</keyword>
<accession>A0A183IVP8</accession>
<dbReference type="OrthoDB" id="5824787at2759"/>
<evidence type="ECO:0000313" key="3">
    <source>
        <dbReference type="EMBL" id="VDP13957.1"/>
    </source>
</evidence>
<dbReference type="AlphaFoldDB" id="A0A183IVP8"/>
<reference evidence="5" key="1">
    <citation type="submission" date="2016-06" db="UniProtKB">
        <authorList>
            <consortium name="WormBaseParasite"/>
        </authorList>
    </citation>
    <scope>IDENTIFICATION</scope>
</reference>
<evidence type="ECO:0000256" key="2">
    <source>
        <dbReference type="SAM" id="Phobius"/>
    </source>
</evidence>
<organism evidence="5">
    <name type="scientific">Soboliphyme baturini</name>
    <dbReference type="NCBI Taxonomy" id="241478"/>
    <lineage>
        <taxon>Eukaryota</taxon>
        <taxon>Metazoa</taxon>
        <taxon>Ecdysozoa</taxon>
        <taxon>Nematoda</taxon>
        <taxon>Enoplea</taxon>
        <taxon>Dorylaimia</taxon>
        <taxon>Dioctophymatida</taxon>
        <taxon>Dioctophymatoidea</taxon>
        <taxon>Soboliphymatidae</taxon>
        <taxon>Soboliphyme</taxon>
    </lineage>
</organism>
<reference evidence="3 4" key="2">
    <citation type="submission" date="2018-11" db="EMBL/GenBank/DDBJ databases">
        <authorList>
            <consortium name="Pathogen Informatics"/>
        </authorList>
    </citation>
    <scope>NUCLEOTIDE SEQUENCE [LARGE SCALE GENOMIC DNA]</scope>
</reference>
<proteinExistence type="predicted"/>
<feature type="compositionally biased region" description="Polar residues" evidence="1">
    <location>
        <begin position="63"/>
        <end position="75"/>
    </location>
</feature>
<protein>
    <submittedName>
        <fullName evidence="3 5">Uncharacterized protein</fullName>
    </submittedName>
</protein>
<name>A0A183IVP8_9BILA</name>
<keyword evidence="2" id="KW-1133">Transmembrane helix</keyword>
<evidence type="ECO:0000313" key="4">
    <source>
        <dbReference type="Proteomes" id="UP000270296"/>
    </source>
</evidence>
<dbReference type="Proteomes" id="UP000270296">
    <property type="component" value="Unassembled WGS sequence"/>
</dbReference>
<feature type="transmembrane region" description="Helical" evidence="2">
    <location>
        <begin position="17"/>
        <end position="36"/>
    </location>
</feature>
<feature type="region of interest" description="Disordered" evidence="1">
    <location>
        <begin position="63"/>
        <end position="90"/>
    </location>
</feature>
<sequence length="101" mass="12187">MVAKNEIDFVLFDKRRIIRGTVIMPYFIIGSVHCLVRSRRTFEERIEWKTLQMANHSRQLKCSTRWPQSSQVKQRQLTKRRKGSWDDNYEKPIEKFSPCVK</sequence>
<evidence type="ECO:0000313" key="5">
    <source>
        <dbReference type="WBParaSite" id="SBAD_0000798601-mRNA-1"/>
    </source>
</evidence>